<dbReference type="InterPro" id="IPR001466">
    <property type="entry name" value="Beta-lactam-related"/>
</dbReference>
<name>A0ABW1EPV1_9ACTN</name>
<dbReference type="GO" id="GO:0016787">
    <property type="term" value="F:hydrolase activity"/>
    <property type="evidence" value="ECO:0007669"/>
    <property type="project" value="UniProtKB-KW"/>
</dbReference>
<dbReference type="SUPFAM" id="SSF56601">
    <property type="entry name" value="beta-lactamase/transpeptidase-like"/>
    <property type="match status" value="1"/>
</dbReference>
<evidence type="ECO:0000313" key="4">
    <source>
        <dbReference type="Proteomes" id="UP001596067"/>
    </source>
</evidence>
<comment type="caution">
    <text evidence="3">The sequence shown here is derived from an EMBL/GenBank/DDBJ whole genome shotgun (WGS) entry which is preliminary data.</text>
</comment>
<accession>A0ABW1EPV1</accession>
<organism evidence="3 4">
    <name type="scientific">Kitasatospora aburaviensis</name>
    <dbReference type="NCBI Taxonomy" id="67265"/>
    <lineage>
        <taxon>Bacteria</taxon>
        <taxon>Bacillati</taxon>
        <taxon>Actinomycetota</taxon>
        <taxon>Actinomycetes</taxon>
        <taxon>Kitasatosporales</taxon>
        <taxon>Streptomycetaceae</taxon>
        <taxon>Kitasatospora</taxon>
    </lineage>
</organism>
<keyword evidence="3" id="KW-0378">Hydrolase</keyword>
<reference evidence="4" key="1">
    <citation type="journal article" date="2019" name="Int. J. Syst. Evol. Microbiol.">
        <title>The Global Catalogue of Microorganisms (GCM) 10K type strain sequencing project: providing services to taxonomists for standard genome sequencing and annotation.</title>
        <authorList>
            <consortium name="The Broad Institute Genomics Platform"/>
            <consortium name="The Broad Institute Genome Sequencing Center for Infectious Disease"/>
            <person name="Wu L."/>
            <person name="Ma J."/>
        </authorList>
    </citation>
    <scope>NUCLEOTIDE SEQUENCE [LARGE SCALE GENOMIC DNA]</scope>
    <source>
        <strain evidence="4">CGMCC 4.1469</strain>
    </source>
</reference>
<dbReference type="Gene3D" id="3.40.710.10">
    <property type="entry name" value="DD-peptidase/beta-lactamase superfamily"/>
    <property type="match status" value="1"/>
</dbReference>
<dbReference type="InterPro" id="IPR012338">
    <property type="entry name" value="Beta-lactam/transpept-like"/>
</dbReference>
<dbReference type="Proteomes" id="UP001596067">
    <property type="component" value="Unassembled WGS sequence"/>
</dbReference>
<sequence length="383" mass="40407">MDGPTGKARAVGAAGGPVDSLESLLGEGESGAGSSGDSELGAGELGEQDAERLVAAAAPFATAVTLAVARGERQAVHSRGRLTHGGAPCTPDSAFELGSVTKTFTALLLASMTARGELAPEDPIERHLPRPWRPPAVRTGGPVRLLHLATHTSGLPRLPPGLLTSALPAWFSNPYAAFRDEQLQAALARTTVRHRPGTRFAYSNYGVGLLGRLLAEAASTDYPELLADRVCRPLGLRTVTCSPDPPDRVVGHRRERPLPPWRIPGLPGAGAVRAGGADLLRYLRAHLAPGDGELGSALRDVQRPRLRLPHSRDRLCLVWNHRRIGGHDLLFHSGGTRGFTAFVGFCPQTATAVAALANCAPALDGRFVQAGYEALKRLSSARP</sequence>
<protein>
    <submittedName>
        <fullName evidence="3">Serine hydrolase domain-containing protein</fullName>
        <ecNumber evidence="3">3.-.-.-</ecNumber>
    </submittedName>
</protein>
<dbReference type="PANTHER" id="PTHR46825">
    <property type="entry name" value="D-ALANYL-D-ALANINE-CARBOXYPEPTIDASE/ENDOPEPTIDASE AMPH"/>
    <property type="match status" value="1"/>
</dbReference>
<dbReference type="RefSeq" id="WP_313766379.1">
    <property type="nucleotide sequence ID" value="NZ_BAAAVH010000072.1"/>
</dbReference>
<dbReference type="EC" id="3.-.-.-" evidence="3"/>
<evidence type="ECO:0000313" key="3">
    <source>
        <dbReference type="EMBL" id="MFC5883585.1"/>
    </source>
</evidence>
<dbReference type="Pfam" id="PF00144">
    <property type="entry name" value="Beta-lactamase"/>
    <property type="match status" value="1"/>
</dbReference>
<feature type="domain" description="Beta-lactamase-related" evidence="2">
    <location>
        <begin position="64"/>
        <end position="370"/>
    </location>
</feature>
<keyword evidence="4" id="KW-1185">Reference proteome</keyword>
<dbReference type="PANTHER" id="PTHR46825:SF7">
    <property type="entry name" value="D-ALANYL-D-ALANINE CARBOXYPEPTIDASE"/>
    <property type="match status" value="1"/>
</dbReference>
<evidence type="ECO:0000256" key="1">
    <source>
        <dbReference type="SAM" id="MobiDB-lite"/>
    </source>
</evidence>
<feature type="region of interest" description="Disordered" evidence="1">
    <location>
        <begin position="1"/>
        <end position="42"/>
    </location>
</feature>
<dbReference type="InterPro" id="IPR050491">
    <property type="entry name" value="AmpC-like"/>
</dbReference>
<dbReference type="EMBL" id="JBHSOD010000001">
    <property type="protein sequence ID" value="MFC5883585.1"/>
    <property type="molecule type" value="Genomic_DNA"/>
</dbReference>
<proteinExistence type="predicted"/>
<gene>
    <name evidence="3" type="ORF">ACFP0N_01150</name>
</gene>
<evidence type="ECO:0000259" key="2">
    <source>
        <dbReference type="Pfam" id="PF00144"/>
    </source>
</evidence>